<dbReference type="InterPro" id="IPR029044">
    <property type="entry name" value="Nucleotide-diphossugar_trans"/>
</dbReference>
<organism evidence="1 2">
    <name type="scientific">Rubrimonas cliftonensis</name>
    <dbReference type="NCBI Taxonomy" id="89524"/>
    <lineage>
        <taxon>Bacteria</taxon>
        <taxon>Pseudomonadati</taxon>
        <taxon>Pseudomonadota</taxon>
        <taxon>Alphaproteobacteria</taxon>
        <taxon>Rhodobacterales</taxon>
        <taxon>Paracoccaceae</taxon>
        <taxon>Rubrimonas</taxon>
    </lineage>
</organism>
<protein>
    <submittedName>
        <fullName evidence="1">CMP-N-acetylneuraminic acid synthetase</fullName>
    </submittedName>
</protein>
<dbReference type="PANTHER" id="PTHR21485">
    <property type="entry name" value="HAD SUPERFAMILY MEMBERS CMAS AND KDSC"/>
    <property type="match status" value="1"/>
</dbReference>
<dbReference type="EMBL" id="FNQM01000008">
    <property type="protein sequence ID" value="SEA65200.1"/>
    <property type="molecule type" value="Genomic_DNA"/>
</dbReference>
<dbReference type="RefSeq" id="WP_093254287.1">
    <property type="nucleotide sequence ID" value="NZ_FNQM01000008.1"/>
</dbReference>
<accession>A0A1H4CXZ0</accession>
<dbReference type="SUPFAM" id="SSF53448">
    <property type="entry name" value="Nucleotide-diphospho-sugar transferases"/>
    <property type="match status" value="1"/>
</dbReference>
<dbReference type="AlphaFoldDB" id="A0A1H4CXZ0"/>
<dbReference type="Gene3D" id="3.90.550.10">
    <property type="entry name" value="Spore Coat Polysaccharide Biosynthesis Protein SpsA, Chain A"/>
    <property type="match status" value="1"/>
</dbReference>
<dbReference type="Pfam" id="PF02348">
    <property type="entry name" value="CTP_transf_3"/>
    <property type="match status" value="1"/>
</dbReference>
<proteinExistence type="predicted"/>
<dbReference type="GO" id="GO:0008781">
    <property type="term" value="F:N-acylneuraminate cytidylyltransferase activity"/>
    <property type="evidence" value="ECO:0007669"/>
    <property type="project" value="TreeGrafter"/>
</dbReference>
<dbReference type="OrthoDB" id="9805604at2"/>
<keyword evidence="2" id="KW-1185">Reference proteome</keyword>
<name>A0A1H4CXZ0_9RHOB</name>
<evidence type="ECO:0000313" key="2">
    <source>
        <dbReference type="Proteomes" id="UP000198703"/>
    </source>
</evidence>
<dbReference type="STRING" id="89524.SAMN05444370_108100"/>
<dbReference type="InterPro" id="IPR003329">
    <property type="entry name" value="Cytidylyl_trans"/>
</dbReference>
<gene>
    <name evidence="1" type="ORF">SAMN05444370_108100</name>
</gene>
<sequence length="223" mass="23970">MTTGPLIAMIPARLGSQRLVRKNLAPYKGAPLIAHAIRKCFAAGCFDAVWVNSESAEIGAVAQAEGAQFHRRPPALADSVATSEQFVAEFLEAHPCEAVAQVHSIAPLLTAQEVAACVAAWRAGGQDVMLSCIEDQIEVAFRGRPVNFTFAEKTNSQDLTPVQRITWAITIWRREPYLAALRRGETATYGGDVGFFPVSAASGHVIKTQADLDIAEALSRVRG</sequence>
<evidence type="ECO:0000313" key="1">
    <source>
        <dbReference type="EMBL" id="SEA65200.1"/>
    </source>
</evidence>
<dbReference type="PANTHER" id="PTHR21485:SF3">
    <property type="entry name" value="N-ACYLNEURAMINATE CYTIDYLYLTRANSFERASE"/>
    <property type="match status" value="1"/>
</dbReference>
<dbReference type="InterPro" id="IPR050793">
    <property type="entry name" value="CMP-NeuNAc_synthase"/>
</dbReference>
<reference evidence="1 2" key="1">
    <citation type="submission" date="2016-10" db="EMBL/GenBank/DDBJ databases">
        <authorList>
            <person name="de Groot N.N."/>
        </authorList>
    </citation>
    <scope>NUCLEOTIDE SEQUENCE [LARGE SCALE GENOMIC DNA]</scope>
    <source>
        <strain evidence="1 2">DSM 15345</strain>
    </source>
</reference>
<dbReference type="Proteomes" id="UP000198703">
    <property type="component" value="Unassembled WGS sequence"/>
</dbReference>